<dbReference type="PANTHER" id="PTHR46989">
    <property type="entry name" value="USP DOMAIN-CONTAINING PROTEIN"/>
    <property type="match status" value="1"/>
</dbReference>
<feature type="domain" description="UspA" evidence="1">
    <location>
        <begin position="8"/>
        <end position="156"/>
    </location>
</feature>
<evidence type="ECO:0000259" key="1">
    <source>
        <dbReference type="Pfam" id="PF00582"/>
    </source>
</evidence>
<dbReference type="SUPFAM" id="SSF52402">
    <property type="entry name" value="Adenine nucleotide alpha hydrolases-like"/>
    <property type="match status" value="1"/>
</dbReference>
<dbReference type="Pfam" id="PF00582">
    <property type="entry name" value="Usp"/>
    <property type="match status" value="1"/>
</dbReference>
<dbReference type="InterPro" id="IPR014729">
    <property type="entry name" value="Rossmann-like_a/b/a_fold"/>
</dbReference>
<dbReference type="WBParaSite" id="SSLN_0000473101-mRNA-1">
    <property type="protein sequence ID" value="SSLN_0000473101-mRNA-1"/>
    <property type="gene ID" value="SSLN_0000473101"/>
</dbReference>
<dbReference type="InterPro" id="IPR006016">
    <property type="entry name" value="UspA"/>
</dbReference>
<reference evidence="2 3" key="2">
    <citation type="submission" date="2018-11" db="EMBL/GenBank/DDBJ databases">
        <authorList>
            <consortium name="Pathogen Informatics"/>
        </authorList>
    </citation>
    <scope>NUCLEOTIDE SEQUENCE [LARGE SCALE GENOMIC DNA]</scope>
    <source>
        <strain evidence="2 3">NST_G2</strain>
    </source>
</reference>
<gene>
    <name evidence="2" type="ORF">SSLN_LOCUS4576</name>
</gene>
<dbReference type="EMBL" id="UYSU01032917">
    <property type="protein sequence ID" value="VDL90961.1"/>
    <property type="molecule type" value="Genomic_DNA"/>
</dbReference>
<protein>
    <submittedName>
        <fullName evidence="4">Usp domain-containing protein</fullName>
    </submittedName>
</protein>
<evidence type="ECO:0000313" key="4">
    <source>
        <dbReference type="WBParaSite" id="SSLN_0000473101-mRNA-1"/>
    </source>
</evidence>
<proteinExistence type="predicted"/>
<keyword evidence="3" id="KW-1185">Reference proteome</keyword>
<dbReference type="CDD" id="cd23659">
    <property type="entry name" value="USP_At3g01520-like"/>
    <property type="match status" value="1"/>
</dbReference>
<dbReference type="Proteomes" id="UP000275846">
    <property type="component" value="Unassembled WGS sequence"/>
</dbReference>
<organism evidence="4">
    <name type="scientific">Schistocephalus solidus</name>
    <name type="common">Tapeworm</name>
    <dbReference type="NCBI Taxonomy" id="70667"/>
    <lineage>
        <taxon>Eukaryota</taxon>
        <taxon>Metazoa</taxon>
        <taxon>Spiralia</taxon>
        <taxon>Lophotrochozoa</taxon>
        <taxon>Platyhelminthes</taxon>
        <taxon>Cestoda</taxon>
        <taxon>Eucestoda</taxon>
        <taxon>Diphyllobothriidea</taxon>
        <taxon>Diphyllobothriidae</taxon>
        <taxon>Schistocephalus</taxon>
    </lineage>
</organism>
<evidence type="ECO:0000313" key="2">
    <source>
        <dbReference type="EMBL" id="VDL90961.1"/>
    </source>
</evidence>
<name>A0A183SK28_SCHSO</name>
<dbReference type="Gene3D" id="3.40.50.620">
    <property type="entry name" value="HUPs"/>
    <property type="match status" value="1"/>
</dbReference>
<reference evidence="4" key="1">
    <citation type="submission" date="2016-06" db="UniProtKB">
        <authorList>
            <consortium name="WormBaseParasite"/>
        </authorList>
    </citation>
    <scope>IDENTIFICATION</scope>
</reference>
<dbReference type="OrthoDB" id="843225at2759"/>
<dbReference type="PRINTS" id="PR01438">
    <property type="entry name" value="UNVRSLSTRESS"/>
</dbReference>
<dbReference type="PANTHER" id="PTHR46989:SF3">
    <property type="entry name" value="USPA DOMAIN-CONTAINING PROTEIN"/>
    <property type="match status" value="1"/>
</dbReference>
<evidence type="ECO:0000313" key="3">
    <source>
        <dbReference type="Proteomes" id="UP000275846"/>
    </source>
</evidence>
<accession>A0A183SK28</accession>
<dbReference type="STRING" id="70667.A0A183SK28"/>
<sequence>MASGDSQRNVLIPIDASPNCLRAFEWYNTQLKKKNDLVFFVHVIEPVYTTPAVGLAMESPPLLVDDMTRVMEESISSGKKLGHKYMQMAKDVGLDCKAFLHVDTKPGNAIVKSASDHKADFIVIGSRGLGAIKRTFLGSVSDYIVHNANVPVAIVPPSENWDSWATGVEDERKLEAFDHHCLSTILRVKHKHFGLNETVCNHCENIACISQAIQERRLRWFGHAHRRPPYELSVIVLEPVPLPNWRR</sequence>
<dbReference type="AlphaFoldDB" id="A0A183SK28"/>
<dbReference type="InterPro" id="IPR006015">
    <property type="entry name" value="Universal_stress_UspA"/>
</dbReference>